<keyword evidence="2" id="KW-1133">Transmembrane helix</keyword>
<accession>A0ABN3CHP3</accession>
<evidence type="ECO:0000313" key="4">
    <source>
        <dbReference type="EMBL" id="GAA2208867.1"/>
    </source>
</evidence>
<keyword evidence="5" id="KW-1185">Reference proteome</keyword>
<keyword evidence="2" id="KW-0472">Membrane</keyword>
<evidence type="ECO:0000313" key="5">
    <source>
        <dbReference type="Proteomes" id="UP001499843"/>
    </source>
</evidence>
<keyword evidence="2" id="KW-0812">Transmembrane</keyword>
<reference evidence="4 5" key="1">
    <citation type="journal article" date="2019" name="Int. J. Syst. Evol. Microbiol.">
        <title>The Global Catalogue of Microorganisms (GCM) 10K type strain sequencing project: providing services to taxonomists for standard genome sequencing and annotation.</title>
        <authorList>
            <consortium name="The Broad Institute Genomics Platform"/>
            <consortium name="The Broad Institute Genome Sequencing Center for Infectious Disease"/>
            <person name="Wu L."/>
            <person name="Ma J."/>
        </authorList>
    </citation>
    <scope>NUCLEOTIDE SEQUENCE [LARGE SCALE GENOMIC DNA]</scope>
    <source>
        <strain evidence="4 5">JCM 16114</strain>
    </source>
</reference>
<feature type="transmembrane region" description="Helical" evidence="2">
    <location>
        <begin position="89"/>
        <end position="108"/>
    </location>
</feature>
<evidence type="ECO:0000259" key="3">
    <source>
        <dbReference type="Pfam" id="PF04235"/>
    </source>
</evidence>
<feature type="domain" description="DUF418" evidence="3">
    <location>
        <begin position="83"/>
        <end position="156"/>
    </location>
</feature>
<evidence type="ECO:0000256" key="1">
    <source>
        <dbReference type="SAM" id="MobiDB-lite"/>
    </source>
</evidence>
<protein>
    <recommendedName>
        <fullName evidence="3">DUF418 domain-containing protein</fullName>
    </recommendedName>
</protein>
<organism evidence="4 5">
    <name type="scientific">Nonomuraea monospora</name>
    <dbReference type="NCBI Taxonomy" id="568818"/>
    <lineage>
        <taxon>Bacteria</taxon>
        <taxon>Bacillati</taxon>
        <taxon>Actinomycetota</taxon>
        <taxon>Actinomycetes</taxon>
        <taxon>Streptosporangiales</taxon>
        <taxon>Streptosporangiaceae</taxon>
        <taxon>Nonomuraea</taxon>
    </lineage>
</organism>
<feature type="transmembrane region" description="Helical" evidence="2">
    <location>
        <begin position="28"/>
        <end position="46"/>
    </location>
</feature>
<name>A0ABN3CHP3_9ACTN</name>
<comment type="caution">
    <text evidence="4">The sequence shown here is derived from an EMBL/GenBank/DDBJ whole genome shotgun (WGS) entry which is preliminary data.</text>
</comment>
<sequence length="156" mass="16881">MFGGVGTKAKTPGPHPSHPTGRVPAPDLARGFMLLAIALAHAPLFVRTPDRGNPALNDVITVFHTLFVTNHARPMFAFLFGYSLGRRSMSLYLLQSVVFVAVFYPYGLALQDDLGLTGATTVAVGTWAVSVVIAELLRRAGHRGPAEILLRRLAYR</sequence>
<evidence type="ECO:0000256" key="2">
    <source>
        <dbReference type="SAM" id="Phobius"/>
    </source>
</evidence>
<dbReference type="InterPro" id="IPR007349">
    <property type="entry name" value="DUF418"/>
</dbReference>
<dbReference type="PANTHER" id="PTHR30590">
    <property type="entry name" value="INNER MEMBRANE PROTEIN"/>
    <property type="match status" value="1"/>
</dbReference>
<dbReference type="PANTHER" id="PTHR30590:SF2">
    <property type="entry name" value="INNER MEMBRANE PROTEIN"/>
    <property type="match status" value="1"/>
</dbReference>
<dbReference type="Proteomes" id="UP001499843">
    <property type="component" value="Unassembled WGS sequence"/>
</dbReference>
<dbReference type="Pfam" id="PF04235">
    <property type="entry name" value="DUF418"/>
    <property type="match status" value="1"/>
</dbReference>
<feature type="transmembrane region" description="Helical" evidence="2">
    <location>
        <begin position="114"/>
        <end position="137"/>
    </location>
</feature>
<feature type="region of interest" description="Disordered" evidence="1">
    <location>
        <begin position="1"/>
        <end position="22"/>
    </location>
</feature>
<proteinExistence type="predicted"/>
<dbReference type="InterPro" id="IPR052529">
    <property type="entry name" value="Bact_Transport_Assoc"/>
</dbReference>
<gene>
    <name evidence="4" type="ORF">GCM10009850_043250</name>
</gene>
<dbReference type="EMBL" id="BAAAQX010000010">
    <property type="protein sequence ID" value="GAA2208867.1"/>
    <property type="molecule type" value="Genomic_DNA"/>
</dbReference>